<evidence type="ECO:0000256" key="9">
    <source>
        <dbReference type="ARBA" id="ARBA00052017"/>
    </source>
</evidence>
<dbReference type="GO" id="GO:0009146">
    <property type="term" value="P:purine nucleoside triphosphate catabolic process"/>
    <property type="evidence" value="ECO:0007669"/>
    <property type="project" value="UniProtKB-UniRule"/>
</dbReference>
<accession>A0A127B7L9</accession>
<dbReference type="EC" id="3.6.1.66" evidence="10"/>
<evidence type="ECO:0000256" key="8">
    <source>
        <dbReference type="ARBA" id="ARBA00051875"/>
    </source>
</evidence>
<sequence>MKIFFVTSNIGKVKEAKAFLEPLGIEIEPLKISYPEIQADSLEDVVKFGIEWLKDRIPGYFFIEDSGLFIEALNGFPGVYSAYVYKTIGLDGILKLMENVENRKAYFRSVIGYYNGNVHIFTGTVQGKISYDKRGTHGFGYDPIFVPDGYEKTFAEMTTEEKNAISHRGKALKEFHRWLKENLKY</sequence>
<keyword evidence="6 10" id="KW-0460">Magnesium</keyword>
<comment type="cofactor">
    <cofactor evidence="10">
        <name>Mg(2+)</name>
        <dbReference type="ChEBI" id="CHEBI:18420"/>
    </cofactor>
    <text evidence="10">Binds 1 Mg(2+) ion per subunit.</text>
</comment>
<evidence type="ECO:0000256" key="6">
    <source>
        <dbReference type="ARBA" id="ARBA00022842"/>
    </source>
</evidence>
<evidence type="ECO:0000313" key="15">
    <source>
        <dbReference type="Proteomes" id="UP001571980"/>
    </source>
</evidence>
<dbReference type="SUPFAM" id="SSF52972">
    <property type="entry name" value="ITPase-like"/>
    <property type="match status" value="1"/>
</dbReference>
<dbReference type="PATRIC" id="fig|1609559.3.peg.239"/>
<dbReference type="GeneID" id="28490393"/>
<dbReference type="OrthoDB" id="372108at2157"/>
<keyword evidence="3 10" id="KW-0479">Metal-binding</keyword>
<keyword evidence="5 10" id="KW-0378">Hydrolase</keyword>
<dbReference type="Proteomes" id="UP001571980">
    <property type="component" value="Unassembled WGS sequence"/>
</dbReference>
<dbReference type="NCBIfam" id="TIGR00042">
    <property type="entry name" value="RdgB/HAM1 family non-canonical purine NTP pyrophosphatase"/>
    <property type="match status" value="1"/>
</dbReference>
<comment type="similarity">
    <text evidence="1 10 11">Belongs to the HAM1 NTPase family.</text>
</comment>
<reference evidence="12 14" key="2">
    <citation type="journal article" date="2016" name="Int. J. Syst. Evol. Microbiol.">
        <title>Pyrococcus kukulkanii sp. nov., a hyperthermophilic, piezophilic archaeon isolated from a deep-sea hydrothermal vent.</title>
        <authorList>
            <person name="Callac N."/>
            <person name="Oger P."/>
            <person name="Lesongeur F."/>
            <person name="Rattray J.E."/>
            <person name="Vannier P."/>
            <person name="Michoud G."/>
            <person name="Beauverger M."/>
            <person name="Gayet N."/>
            <person name="Rouxel O."/>
            <person name="Jebbar M."/>
            <person name="Godfroy A."/>
        </authorList>
    </citation>
    <scope>NUCLEOTIDE SEQUENCE [LARGE SCALE GENOMIC DNA]</scope>
    <source>
        <strain evidence="12 14">NCB100</strain>
    </source>
</reference>
<protein>
    <recommendedName>
        <fullName evidence="10">dITP/XTP pyrophosphatase</fullName>
        <ecNumber evidence="10">3.6.1.66</ecNumber>
    </recommendedName>
    <alternativeName>
        <fullName evidence="10">Non-canonical purine NTP pyrophosphatase</fullName>
    </alternativeName>
    <alternativeName>
        <fullName evidence="10">Non-standard purine NTP pyrophosphatase</fullName>
    </alternativeName>
    <alternativeName>
        <fullName evidence="10">Nucleoside-triphosphate diphosphatase</fullName>
    </alternativeName>
    <alternativeName>
        <fullName evidence="10">Nucleoside-triphosphate pyrophosphatase</fullName>
        <shortName evidence="10">NTPase</shortName>
    </alternativeName>
</protein>
<feature type="binding site" evidence="10">
    <location>
        <begin position="167"/>
        <end position="168"/>
    </location>
    <ligand>
        <name>substrate</name>
    </ligand>
</feature>
<evidence type="ECO:0000256" key="2">
    <source>
        <dbReference type="ARBA" id="ARBA00011738"/>
    </source>
</evidence>
<comment type="subunit">
    <text evidence="2 10">Homodimer.</text>
</comment>
<dbReference type="Proteomes" id="UP000070587">
    <property type="component" value="Chromosome"/>
</dbReference>
<dbReference type="Pfam" id="PF01725">
    <property type="entry name" value="Ham1p_like"/>
    <property type="match status" value="1"/>
</dbReference>
<evidence type="ECO:0000256" key="4">
    <source>
        <dbReference type="ARBA" id="ARBA00022741"/>
    </source>
</evidence>
<evidence type="ECO:0000256" key="1">
    <source>
        <dbReference type="ARBA" id="ARBA00008023"/>
    </source>
</evidence>
<evidence type="ECO:0000313" key="13">
    <source>
        <dbReference type="EMBL" id="MFA4803871.1"/>
    </source>
</evidence>
<comment type="catalytic activity">
    <reaction evidence="9 10">
        <text>XTP + H2O = XMP + diphosphate + H(+)</text>
        <dbReference type="Rhea" id="RHEA:28610"/>
        <dbReference type="ChEBI" id="CHEBI:15377"/>
        <dbReference type="ChEBI" id="CHEBI:15378"/>
        <dbReference type="ChEBI" id="CHEBI:33019"/>
        <dbReference type="ChEBI" id="CHEBI:57464"/>
        <dbReference type="ChEBI" id="CHEBI:61314"/>
        <dbReference type="EC" id="3.6.1.66"/>
    </reaction>
</comment>
<keyword evidence="7 10" id="KW-0546">Nucleotide metabolism</keyword>
<feature type="active site" description="Proton acceptor" evidence="10">
    <location>
        <position position="65"/>
    </location>
</feature>
<evidence type="ECO:0000256" key="10">
    <source>
        <dbReference type="HAMAP-Rule" id="MF_01405"/>
    </source>
</evidence>
<dbReference type="NCBIfam" id="NF011396">
    <property type="entry name" value="PRK14821.1"/>
    <property type="match status" value="1"/>
</dbReference>
<feature type="binding site" evidence="10">
    <location>
        <begin position="7"/>
        <end position="12"/>
    </location>
    <ligand>
        <name>substrate</name>
    </ligand>
</feature>
<feature type="binding site" evidence="10">
    <location>
        <position position="66"/>
    </location>
    <ligand>
        <name>substrate</name>
    </ligand>
</feature>
<dbReference type="GO" id="GO:0017111">
    <property type="term" value="F:ribonucleoside triphosphate phosphatase activity"/>
    <property type="evidence" value="ECO:0007669"/>
    <property type="project" value="InterPro"/>
</dbReference>
<dbReference type="GO" id="GO:0046872">
    <property type="term" value="F:metal ion binding"/>
    <property type="evidence" value="ECO:0007669"/>
    <property type="project" value="UniProtKB-KW"/>
</dbReference>
<dbReference type="PANTHER" id="PTHR11067:SF9">
    <property type="entry name" value="INOSINE TRIPHOSPHATE PYROPHOSPHATASE"/>
    <property type="match status" value="1"/>
</dbReference>
<dbReference type="EMBL" id="JARRIG010000002">
    <property type="protein sequence ID" value="MFA4803871.1"/>
    <property type="molecule type" value="Genomic_DNA"/>
</dbReference>
<comment type="function">
    <text evidence="10">Pyrophosphatase that catalyzes the hydrolysis of nucleoside triphosphates to their monophosphate derivatives, with a high preference for the non-canonical purine nucleotides XTP (xanthosine triphosphate), dITP (deoxyinosine triphosphate) and ITP. Seems to function as a house-cleaning enzyme that removes non-canonical purine nucleotides from the nucleotide pool, thus preventing their incorporation into DNA/RNA and avoiding chromosomal lesions.</text>
</comment>
<comment type="catalytic activity">
    <reaction evidence="8 10">
        <text>dITP + H2O = dIMP + diphosphate + H(+)</text>
        <dbReference type="Rhea" id="RHEA:28342"/>
        <dbReference type="ChEBI" id="CHEBI:15377"/>
        <dbReference type="ChEBI" id="CHEBI:15378"/>
        <dbReference type="ChEBI" id="CHEBI:33019"/>
        <dbReference type="ChEBI" id="CHEBI:61194"/>
        <dbReference type="ChEBI" id="CHEBI:61382"/>
        <dbReference type="EC" id="3.6.1.66"/>
    </reaction>
</comment>
<keyword evidence="15" id="KW-1185">Reference proteome</keyword>
<dbReference type="GO" id="GO:0036220">
    <property type="term" value="F:ITP diphosphatase activity"/>
    <property type="evidence" value="ECO:0007669"/>
    <property type="project" value="UniProtKB-UniRule"/>
</dbReference>
<organism evidence="12 14">
    <name type="scientific">Pyrococcus kukulkanii</name>
    <dbReference type="NCBI Taxonomy" id="1609559"/>
    <lineage>
        <taxon>Archaea</taxon>
        <taxon>Methanobacteriati</taxon>
        <taxon>Methanobacteriota</taxon>
        <taxon>Thermococci</taxon>
        <taxon>Thermococcales</taxon>
        <taxon>Thermococcaceae</taxon>
        <taxon>Pyrococcus</taxon>
    </lineage>
</organism>
<reference evidence="13 15" key="3">
    <citation type="submission" date="2023-03" db="EMBL/GenBank/DDBJ databases">
        <title>Speciation in Pyrococcus: adaptation to high temperature as a mechanism.</title>
        <authorList>
            <person name="Gu J."/>
        </authorList>
    </citation>
    <scope>NUCLEOTIDE SEQUENCE [LARGE SCALE GENOMIC DNA]</scope>
    <source>
        <strain evidence="13 15">LMOA34</strain>
    </source>
</reference>
<dbReference type="RefSeq" id="WP_068320217.1">
    <property type="nucleotide sequence ID" value="NZ_CP010835.1"/>
</dbReference>
<feature type="binding site" evidence="10">
    <location>
        <position position="36"/>
    </location>
    <ligand>
        <name>Mg(2+)</name>
        <dbReference type="ChEBI" id="CHEBI:18420"/>
    </ligand>
</feature>
<dbReference type="HAMAP" id="MF_01405">
    <property type="entry name" value="Non_canon_purine_NTPase"/>
    <property type="match status" value="1"/>
</dbReference>
<dbReference type="GO" id="GO:0036222">
    <property type="term" value="F:XTP diphosphatase activity"/>
    <property type="evidence" value="ECO:0007669"/>
    <property type="project" value="UniProtKB-UniRule"/>
</dbReference>
<dbReference type="CDD" id="cd00515">
    <property type="entry name" value="HAM1"/>
    <property type="match status" value="1"/>
</dbReference>
<gene>
    <name evidence="13" type="ORF">P8X34_03795</name>
    <name evidence="12" type="ORF">TQ32_01135</name>
</gene>
<evidence type="ECO:0000256" key="3">
    <source>
        <dbReference type="ARBA" id="ARBA00022723"/>
    </source>
</evidence>
<feature type="binding site" evidence="10">
    <location>
        <position position="162"/>
    </location>
    <ligand>
        <name>substrate</name>
    </ligand>
</feature>
<dbReference type="FunFam" id="3.90.950.10:FF:000001">
    <property type="entry name" value="dITP/XTP pyrophosphatase"/>
    <property type="match status" value="1"/>
</dbReference>
<feature type="binding site" evidence="10">
    <location>
        <position position="65"/>
    </location>
    <ligand>
        <name>Mg(2+)</name>
        <dbReference type="ChEBI" id="CHEBI:18420"/>
    </ligand>
</feature>
<dbReference type="InterPro" id="IPR020922">
    <property type="entry name" value="dITP/XTP_pyrophosphatase"/>
</dbReference>
<comment type="catalytic activity">
    <reaction evidence="10">
        <text>ITP + H2O = IMP + diphosphate + H(+)</text>
        <dbReference type="Rhea" id="RHEA:29399"/>
        <dbReference type="ChEBI" id="CHEBI:15377"/>
        <dbReference type="ChEBI" id="CHEBI:15378"/>
        <dbReference type="ChEBI" id="CHEBI:33019"/>
        <dbReference type="ChEBI" id="CHEBI:58053"/>
        <dbReference type="ChEBI" id="CHEBI:61402"/>
        <dbReference type="EC" id="3.6.1.66"/>
    </reaction>
</comment>
<dbReference type="EMBL" id="CP010835">
    <property type="protein sequence ID" value="AMM53255.1"/>
    <property type="molecule type" value="Genomic_DNA"/>
</dbReference>
<dbReference type="InterPro" id="IPR029001">
    <property type="entry name" value="ITPase-like_fam"/>
</dbReference>
<dbReference type="GO" id="GO:0009117">
    <property type="term" value="P:nucleotide metabolic process"/>
    <property type="evidence" value="ECO:0007669"/>
    <property type="project" value="UniProtKB-KW"/>
</dbReference>
<dbReference type="KEGG" id="pyc:TQ32_01135"/>
<dbReference type="PANTHER" id="PTHR11067">
    <property type="entry name" value="INOSINE TRIPHOSPHATE PYROPHOSPHATASE/HAM1 PROTEIN"/>
    <property type="match status" value="1"/>
</dbReference>
<evidence type="ECO:0000313" key="12">
    <source>
        <dbReference type="EMBL" id="AMM53255.1"/>
    </source>
</evidence>
<name>A0A127B7L9_9EURY</name>
<evidence type="ECO:0000256" key="7">
    <source>
        <dbReference type="ARBA" id="ARBA00023080"/>
    </source>
</evidence>
<feature type="binding site" evidence="10">
    <location>
        <begin position="139"/>
        <end position="142"/>
    </location>
    <ligand>
        <name>substrate</name>
    </ligand>
</feature>
<dbReference type="AlphaFoldDB" id="A0A127B7L9"/>
<reference evidence="14" key="1">
    <citation type="submission" date="2015-02" db="EMBL/GenBank/DDBJ databases">
        <title>Pyrococcus kukulkanii sp. nov., a novel hyperthermophilic archaeon isolated from a deep-sea hydrothermal vent at the Guaymas Basin.</title>
        <authorList>
            <person name="Oger P.M."/>
            <person name="Callac N."/>
            <person name="Jebbar M."/>
            <person name="Godfroy A."/>
        </authorList>
    </citation>
    <scope>NUCLEOTIDE SEQUENCE [LARGE SCALE GENOMIC DNA]</scope>
    <source>
        <strain evidence="14">NCB100</strain>
    </source>
</reference>
<evidence type="ECO:0000256" key="5">
    <source>
        <dbReference type="ARBA" id="ARBA00022801"/>
    </source>
</evidence>
<dbReference type="Gene3D" id="3.90.950.10">
    <property type="match status" value="1"/>
</dbReference>
<keyword evidence="4 10" id="KW-0547">Nucleotide-binding</keyword>
<evidence type="ECO:0000313" key="14">
    <source>
        <dbReference type="Proteomes" id="UP000070587"/>
    </source>
</evidence>
<proteinExistence type="inferred from homology"/>
<dbReference type="GO" id="GO:0000166">
    <property type="term" value="F:nucleotide binding"/>
    <property type="evidence" value="ECO:0007669"/>
    <property type="project" value="UniProtKB-KW"/>
</dbReference>
<dbReference type="InterPro" id="IPR002637">
    <property type="entry name" value="RdgB/HAM1"/>
</dbReference>
<dbReference type="GO" id="GO:0005737">
    <property type="term" value="C:cytoplasm"/>
    <property type="evidence" value="ECO:0007669"/>
    <property type="project" value="TreeGrafter"/>
</dbReference>
<dbReference type="STRING" id="1609559.TQ32_01135"/>
<dbReference type="GO" id="GO:0035870">
    <property type="term" value="F:dITP diphosphatase activity"/>
    <property type="evidence" value="ECO:0007669"/>
    <property type="project" value="UniProtKB-UniRule"/>
</dbReference>
<evidence type="ECO:0000256" key="11">
    <source>
        <dbReference type="RuleBase" id="RU003781"/>
    </source>
</evidence>